<dbReference type="EMBL" id="CP096021">
    <property type="protein sequence ID" value="UPM44792.1"/>
    <property type="molecule type" value="Genomic_DNA"/>
</dbReference>
<protein>
    <submittedName>
        <fullName evidence="1">Alpha/beta hydrolase</fullName>
    </submittedName>
</protein>
<dbReference type="AlphaFoldDB" id="A0A8U0A6R0"/>
<accession>A0A8U0A6R0</accession>
<keyword evidence="1" id="KW-0378">Hydrolase</keyword>
<reference evidence="1" key="1">
    <citation type="submission" date="2022-04" db="EMBL/GenBank/DDBJ databases">
        <title>Halocatena sp. nov., isolated from a salt lake.</title>
        <authorList>
            <person name="Cui H.-L."/>
        </authorList>
    </citation>
    <scope>NUCLEOTIDE SEQUENCE</scope>
    <source>
        <strain evidence="1">AD-1</strain>
        <plasmid evidence="1">unnamed2</plasmid>
    </source>
</reference>
<geneLocation type="plasmid" evidence="1 2">
    <name>unnamed2</name>
</geneLocation>
<keyword evidence="1" id="KW-0614">Plasmid</keyword>
<proteinExistence type="predicted"/>
<dbReference type="SUPFAM" id="SSF53474">
    <property type="entry name" value="alpha/beta-Hydrolases"/>
    <property type="match status" value="1"/>
</dbReference>
<dbReference type="RefSeq" id="WP_247995446.1">
    <property type="nucleotide sequence ID" value="NZ_CP096021.1"/>
</dbReference>
<dbReference type="Gene3D" id="3.40.50.1820">
    <property type="entry name" value="alpha/beta hydrolase"/>
    <property type="match status" value="1"/>
</dbReference>
<evidence type="ECO:0000313" key="2">
    <source>
        <dbReference type="Proteomes" id="UP000831768"/>
    </source>
</evidence>
<sequence>MSVETASFVGHDLGGGVFLRYATHNPNSAEQLVLSNSIAYDSWPIQLITDLGLPEMARETSVEELQGTLDDLFRETLYEDTPNEAFLTGMKSP</sequence>
<name>A0A8U0A6R0_9EURY</name>
<organism evidence="1 2">
    <name type="scientific">Halocatena salina</name>
    <dbReference type="NCBI Taxonomy" id="2934340"/>
    <lineage>
        <taxon>Archaea</taxon>
        <taxon>Methanobacteriati</taxon>
        <taxon>Methanobacteriota</taxon>
        <taxon>Stenosarchaea group</taxon>
        <taxon>Halobacteria</taxon>
        <taxon>Halobacteriales</taxon>
        <taxon>Natronomonadaceae</taxon>
        <taxon>Halocatena</taxon>
    </lineage>
</organism>
<dbReference type="GeneID" id="71929470"/>
<gene>
    <name evidence="1" type="ORF">MW046_15445</name>
</gene>
<dbReference type="InterPro" id="IPR029058">
    <property type="entry name" value="AB_hydrolase_fold"/>
</dbReference>
<keyword evidence="2" id="KW-1185">Reference proteome</keyword>
<dbReference type="KEGG" id="haad:MW046_15445"/>
<evidence type="ECO:0000313" key="1">
    <source>
        <dbReference type="EMBL" id="UPM44792.1"/>
    </source>
</evidence>
<dbReference type="GO" id="GO:0016787">
    <property type="term" value="F:hydrolase activity"/>
    <property type="evidence" value="ECO:0007669"/>
    <property type="project" value="UniProtKB-KW"/>
</dbReference>
<dbReference type="Proteomes" id="UP000831768">
    <property type="component" value="Plasmid unnamed2"/>
</dbReference>